<evidence type="ECO:0000256" key="1">
    <source>
        <dbReference type="ARBA" id="ARBA00022679"/>
    </source>
</evidence>
<dbReference type="PROSITE" id="PS51671">
    <property type="entry name" value="ACT"/>
    <property type="match status" value="2"/>
</dbReference>
<evidence type="ECO:0000313" key="12">
    <source>
        <dbReference type="Proteomes" id="UP000243558"/>
    </source>
</evidence>
<dbReference type="Pfam" id="PF01966">
    <property type="entry name" value="HD"/>
    <property type="match status" value="1"/>
</dbReference>
<name>A0A1A7NWS5_9PAST</name>
<keyword evidence="12" id="KW-1185">Reference proteome</keyword>
<evidence type="ECO:0000256" key="2">
    <source>
        <dbReference type="ARBA" id="ARBA00022695"/>
    </source>
</evidence>
<dbReference type="PATRIC" id="fig|505345.7.peg.26"/>
<proteinExistence type="inferred from homology"/>
<evidence type="ECO:0000256" key="5">
    <source>
        <dbReference type="ARBA" id="ARBA00022842"/>
    </source>
</evidence>
<keyword evidence="6 8" id="KW-0511">Multifunctional enzyme</keyword>
<keyword evidence="5 8" id="KW-0460">Magnesium</keyword>
<dbReference type="GO" id="GO:0006808">
    <property type="term" value="P:regulation of nitrogen utilization"/>
    <property type="evidence" value="ECO:0007669"/>
    <property type="project" value="UniProtKB-UniRule"/>
</dbReference>
<keyword evidence="4 8" id="KW-0378">Hydrolase</keyword>
<dbReference type="PROSITE" id="PS51831">
    <property type="entry name" value="HD"/>
    <property type="match status" value="1"/>
</dbReference>
<dbReference type="InterPro" id="IPR002912">
    <property type="entry name" value="ACT_dom"/>
</dbReference>
<dbReference type="GO" id="GO:0008081">
    <property type="term" value="F:phosphoric diester hydrolase activity"/>
    <property type="evidence" value="ECO:0007669"/>
    <property type="project" value="UniProtKB-UniRule"/>
</dbReference>
<dbReference type="CDD" id="cd05401">
    <property type="entry name" value="NT_GlnE_GlnD_like"/>
    <property type="match status" value="1"/>
</dbReference>
<dbReference type="InterPro" id="IPR003607">
    <property type="entry name" value="HD/PDEase_dom"/>
</dbReference>
<dbReference type="EMBL" id="JTJM01000002">
    <property type="protein sequence ID" value="OBW93951.1"/>
    <property type="molecule type" value="Genomic_DNA"/>
</dbReference>
<dbReference type="SUPFAM" id="SSF55021">
    <property type="entry name" value="ACT-like"/>
    <property type="match status" value="2"/>
</dbReference>
<dbReference type="HAMAP" id="MF_00277">
    <property type="entry name" value="PII_uridylyl_transf"/>
    <property type="match status" value="1"/>
</dbReference>
<protein>
    <recommendedName>
        <fullName evidence="8">Bifunctional uridylyltransferase/uridylyl-removing enzyme</fullName>
        <shortName evidence="8">UTase/UR</shortName>
    </recommendedName>
    <alternativeName>
        <fullName evidence="8">Bifunctional [protein-PII] modification enzyme</fullName>
    </alternativeName>
    <alternativeName>
        <fullName evidence="8">Bifunctional nitrogen sensor protein</fullName>
    </alternativeName>
    <domain>
        <recommendedName>
            <fullName evidence="8">[Protein-PII] uridylyltransferase</fullName>
            <shortName evidence="8">PII uridylyltransferase</shortName>
            <shortName evidence="8">UTase</shortName>
            <ecNumber evidence="8">2.7.7.59</ecNumber>
        </recommendedName>
    </domain>
    <domain>
        <recommendedName>
            <fullName evidence="8">[Protein-PII]-UMP uridylyl-removing enzyme</fullName>
            <shortName evidence="8">UR</shortName>
            <ecNumber evidence="8">3.1.4.-</ecNumber>
        </recommendedName>
    </domain>
</protein>
<dbReference type="CDD" id="cd00077">
    <property type="entry name" value="HDc"/>
    <property type="match status" value="1"/>
</dbReference>
<dbReference type="SMART" id="SM00471">
    <property type="entry name" value="HDc"/>
    <property type="match status" value="1"/>
</dbReference>
<comment type="similarity">
    <text evidence="8">Belongs to the GlnD family.</text>
</comment>
<accession>A0A1A7NWS5</accession>
<gene>
    <name evidence="8 11" type="primary">glnD</name>
    <name evidence="11" type="ORF">QV01_00135</name>
</gene>
<dbReference type="InterPro" id="IPR002934">
    <property type="entry name" value="Polymerase_NTP_transf_dom"/>
</dbReference>
<dbReference type="NCBIfam" id="TIGR01693">
    <property type="entry name" value="UTase_glnD"/>
    <property type="match status" value="1"/>
</dbReference>
<comment type="catalytic activity">
    <reaction evidence="8">
        <text>[protein-PII]-L-tyrosine + UTP = [protein-PII]-uridylyl-L-tyrosine + diphosphate</text>
        <dbReference type="Rhea" id="RHEA:13673"/>
        <dbReference type="Rhea" id="RHEA-COMP:12147"/>
        <dbReference type="Rhea" id="RHEA-COMP:12148"/>
        <dbReference type="ChEBI" id="CHEBI:33019"/>
        <dbReference type="ChEBI" id="CHEBI:46398"/>
        <dbReference type="ChEBI" id="CHEBI:46858"/>
        <dbReference type="ChEBI" id="CHEBI:90602"/>
        <dbReference type="EC" id="2.7.7.59"/>
    </reaction>
</comment>
<keyword evidence="3" id="KW-0677">Repeat</keyword>
<dbReference type="SUPFAM" id="SSF81593">
    <property type="entry name" value="Nucleotidyltransferase substrate binding subunit/domain"/>
    <property type="match status" value="1"/>
</dbReference>
<comment type="catalytic activity">
    <reaction evidence="7">
        <text>guanosine 3',5'-bis(diphosphate) + H2O = GDP + diphosphate + H(+)</text>
        <dbReference type="Rhea" id="RHEA:14253"/>
        <dbReference type="ChEBI" id="CHEBI:15377"/>
        <dbReference type="ChEBI" id="CHEBI:15378"/>
        <dbReference type="ChEBI" id="CHEBI:33019"/>
        <dbReference type="ChEBI" id="CHEBI:58189"/>
        <dbReference type="ChEBI" id="CHEBI:77828"/>
        <dbReference type="EC" id="3.1.7.2"/>
    </reaction>
</comment>
<evidence type="ECO:0000256" key="4">
    <source>
        <dbReference type="ARBA" id="ARBA00022801"/>
    </source>
</evidence>
<dbReference type="CDD" id="cd04899">
    <property type="entry name" value="ACT_ACR-UUR-like_2"/>
    <property type="match status" value="1"/>
</dbReference>
<evidence type="ECO:0000313" key="11">
    <source>
        <dbReference type="EMBL" id="OBW93951.1"/>
    </source>
</evidence>
<comment type="activity regulation">
    <text evidence="8">Uridylyltransferase (UTase) activity is inhibited by glutamine, while glutamine activates uridylyl-removing (UR) activity.</text>
</comment>
<dbReference type="InterPro" id="IPR043519">
    <property type="entry name" value="NT_sf"/>
</dbReference>
<dbReference type="InterPro" id="IPR006674">
    <property type="entry name" value="HD_domain"/>
</dbReference>
<comment type="caution">
    <text evidence="11">The sequence shown here is derived from an EMBL/GenBank/DDBJ whole genome shotgun (WGS) entry which is preliminary data.</text>
</comment>
<organism evidence="11 12">
    <name type="scientific">Gallibacterium genomosp. 3</name>
    <dbReference type="NCBI Taxonomy" id="505345"/>
    <lineage>
        <taxon>Bacteria</taxon>
        <taxon>Pseudomonadati</taxon>
        <taxon>Pseudomonadota</taxon>
        <taxon>Gammaproteobacteria</taxon>
        <taxon>Pasteurellales</taxon>
        <taxon>Pasteurellaceae</taxon>
        <taxon>Gallibacterium</taxon>
    </lineage>
</organism>
<feature type="region of interest" description="Uridylyltransferase" evidence="8">
    <location>
        <begin position="1"/>
        <end position="336"/>
    </location>
</feature>
<evidence type="ECO:0000259" key="10">
    <source>
        <dbReference type="PROSITE" id="PS51831"/>
    </source>
</evidence>
<dbReference type="NCBIfam" id="NF002487">
    <property type="entry name" value="PRK01759.1"/>
    <property type="match status" value="1"/>
</dbReference>
<comment type="cofactor">
    <cofactor evidence="8">
        <name>Mg(2+)</name>
        <dbReference type="ChEBI" id="CHEBI:18420"/>
    </cofactor>
</comment>
<dbReference type="AlphaFoldDB" id="A0A1A7NWS5"/>
<reference evidence="11 12" key="1">
    <citation type="submission" date="2014-11" db="EMBL/GenBank/DDBJ databases">
        <title>Pan-genome of Gallibacterium spp.</title>
        <authorList>
            <person name="Kudirkiene E."/>
            <person name="Bojesen A.M."/>
        </authorList>
    </citation>
    <scope>NUCLEOTIDE SEQUENCE [LARGE SCALE GENOMIC DNA]</scope>
    <source>
        <strain evidence="11 12">F151</strain>
    </source>
</reference>
<dbReference type="SUPFAM" id="SSF81301">
    <property type="entry name" value="Nucleotidyltransferase"/>
    <property type="match status" value="1"/>
</dbReference>
<evidence type="ECO:0000256" key="6">
    <source>
        <dbReference type="ARBA" id="ARBA00023268"/>
    </source>
</evidence>
<evidence type="ECO:0000256" key="7">
    <source>
        <dbReference type="ARBA" id="ARBA00047968"/>
    </source>
</evidence>
<feature type="domain" description="HD" evidence="10">
    <location>
        <begin position="454"/>
        <end position="576"/>
    </location>
</feature>
<dbReference type="EC" id="2.7.7.59" evidence="8"/>
<dbReference type="GO" id="GO:0008893">
    <property type="term" value="F:guanosine-3',5'-bis(diphosphate) 3'-diphosphatase activity"/>
    <property type="evidence" value="ECO:0007669"/>
    <property type="project" value="UniProtKB-EC"/>
</dbReference>
<dbReference type="EC" id="3.1.4.-" evidence="8"/>
<comment type="catalytic activity">
    <reaction evidence="8">
        <text>[protein-PII]-uridylyl-L-tyrosine + H2O = [protein-PII]-L-tyrosine + UMP + H(+)</text>
        <dbReference type="Rhea" id="RHEA:48600"/>
        <dbReference type="Rhea" id="RHEA-COMP:12147"/>
        <dbReference type="Rhea" id="RHEA-COMP:12148"/>
        <dbReference type="ChEBI" id="CHEBI:15377"/>
        <dbReference type="ChEBI" id="CHEBI:15378"/>
        <dbReference type="ChEBI" id="CHEBI:46858"/>
        <dbReference type="ChEBI" id="CHEBI:57865"/>
        <dbReference type="ChEBI" id="CHEBI:90602"/>
    </reaction>
</comment>
<dbReference type="PIRSF" id="PIRSF006288">
    <property type="entry name" value="PII_uridyltransf"/>
    <property type="match status" value="1"/>
</dbReference>
<dbReference type="CDD" id="cd04900">
    <property type="entry name" value="ACT_UUR-like_1"/>
    <property type="match status" value="1"/>
</dbReference>
<sequence length="877" mass="102243">MMQTQFTLSQLENDTFTPTNVRQLFTELKEQELQQFSQDIDIYQLISQRSHLYDQLLLALWKHFRFDQQPTLSLIAVGGYGREEMFPLSDLDFLILSSEPLSAELEQKIAEFIQFLWDCHFEVGHSIRTLAQCLEEGKNDISIATNLLESRFLTGNQQLFDQLTQAIYQDDFWSIKDFFVAKQAEKNERYQRYHNTAYNLEPDIKYSPGGLRDLHLLYWIAWRHFKAKNLNDLLTFGFIYPEEYQALLDCQTFLFKLRYALHLVIKRYDNRLLFERQLRISEMLGYQGQGNQAVEKMMKAYFRNSQQIIQLSEVLMQDYQEQFLSPSCAKTAEKVVISPAFYLVNNSIQLQCNEIFQTEPETMIELFLQLCRYPQSYIHSSTLRQLRLALLNSHEYLSQNAQARDYFMQIFKQPQAITRAIAPMHRYGVLRAYLREWKHIVGLMQFDLFHAYTVDEHTIRLLLKLESFAKPECAETHPLCYQIYPTLTQRPQLYLAALFHDIAKGRSGDHAELGAIDMYDFAILHGFSEQDAEFMAWLVLSHLQMSIVAQRRDIHDPAEIRHFANIVNNKTRLDYLLCLTVADICATNETLWNSWKKTLLATLYRYTKQQLEQGIAVPLDYSIQILQNRIKALDIMQPMLEKYQIKVNDVNQLWQRCPEEYFLRNTSKQLAWHAEHLCQIEDLSNEVVVLVSSRFSRGATEIFIYCADQPQLFNKVVRTLDAKNLSIHDAQIITAASGEVFDSFIVTEADGSALRKPRRDEISQVLTAVLKGEKKIPTASARRSSKLQHFNVPLEVRFLNTEKEEQTELELITKDRAGLLAMISDIFTEQQLSLANAKITTNGEKAEDFFILMNHKGSALTIEERRLLQLKLEAGLQ</sequence>
<keyword evidence="2 8" id="KW-0548">Nucleotidyltransferase</keyword>
<evidence type="ECO:0000259" key="9">
    <source>
        <dbReference type="PROSITE" id="PS51671"/>
    </source>
</evidence>
<dbReference type="PANTHER" id="PTHR47320:SF1">
    <property type="entry name" value="BIFUNCTIONAL URIDYLYLTRANSFERASE_URIDYLYL-REMOVING ENZYME"/>
    <property type="match status" value="1"/>
</dbReference>
<dbReference type="Pfam" id="PF01909">
    <property type="entry name" value="NTP_transf_2"/>
    <property type="match status" value="1"/>
</dbReference>
<dbReference type="Proteomes" id="UP000243558">
    <property type="component" value="Unassembled WGS sequence"/>
</dbReference>
<dbReference type="Pfam" id="PF08335">
    <property type="entry name" value="GlnD_UR_UTase"/>
    <property type="match status" value="1"/>
</dbReference>
<dbReference type="InterPro" id="IPR045865">
    <property type="entry name" value="ACT-like_dom_sf"/>
</dbReference>
<feature type="domain" description="ACT" evidence="9">
    <location>
        <begin position="701"/>
        <end position="786"/>
    </location>
</feature>
<dbReference type="GO" id="GO:0008773">
    <property type="term" value="F:[protein-PII] uridylyltransferase activity"/>
    <property type="evidence" value="ECO:0007669"/>
    <property type="project" value="UniProtKB-UniRule"/>
</dbReference>
<dbReference type="Gene3D" id="1.10.3210.10">
    <property type="entry name" value="Hypothetical protein af1432"/>
    <property type="match status" value="1"/>
</dbReference>
<keyword evidence="1 8" id="KW-0808">Transferase</keyword>
<dbReference type="SUPFAM" id="SSF109604">
    <property type="entry name" value="HD-domain/PDEase-like"/>
    <property type="match status" value="1"/>
</dbReference>
<comment type="caution">
    <text evidence="8">Lacks conserved residue(s) required for the propagation of feature annotation.</text>
</comment>
<dbReference type="PANTHER" id="PTHR47320">
    <property type="entry name" value="BIFUNCTIONAL URIDYLYLTRANSFERASE/URIDYLYL-REMOVING ENZYME"/>
    <property type="match status" value="1"/>
</dbReference>
<evidence type="ECO:0000256" key="8">
    <source>
        <dbReference type="HAMAP-Rule" id="MF_00277"/>
    </source>
</evidence>
<comment type="function">
    <text evidence="8">Modifies, by uridylylation and deuridylylation, the PII regulatory proteins (GlnB and homologs), in response to the nitrogen status of the cell that GlnD senses through the glutamine level. Under low glutamine levels, catalyzes the conversion of the PII proteins and UTP to PII-UMP and PPi, while under higher glutamine levels, GlnD hydrolyzes PII-UMP to PII and UMP (deuridylylation). Thus, controls uridylylation state and activity of the PII proteins, and plays an important role in the regulation of nitrogen metabolism.</text>
</comment>
<dbReference type="InterPro" id="IPR013546">
    <property type="entry name" value="PII_UdlTrfase/GS_AdlTrfase"/>
</dbReference>
<evidence type="ECO:0000256" key="3">
    <source>
        <dbReference type="ARBA" id="ARBA00022737"/>
    </source>
</evidence>
<feature type="domain" description="ACT" evidence="9">
    <location>
        <begin position="808"/>
        <end position="877"/>
    </location>
</feature>
<comment type="domain">
    <text evidence="8">Has four distinct domains: an N-terminal nucleotidyltransferase (NT) domain responsible for UTase activity, a central HD domain that encodes UR activity, and two C-terminal ACT domains that seem to have a role in glutamine sensing.</text>
</comment>
<dbReference type="InterPro" id="IPR010043">
    <property type="entry name" value="UTase/UR"/>
</dbReference>